<dbReference type="SUPFAM" id="SSF55804">
    <property type="entry name" value="Phoshotransferase/anion transport protein"/>
    <property type="match status" value="1"/>
</dbReference>
<evidence type="ECO:0000259" key="12">
    <source>
        <dbReference type="PROSITE" id="PS51094"/>
    </source>
</evidence>
<feature type="domain" description="PTS EIIA type-2" evidence="12">
    <location>
        <begin position="3"/>
        <end position="142"/>
    </location>
</feature>
<keyword evidence="5 13" id="KW-0762">Sugar transport</keyword>
<dbReference type="Gene3D" id="3.40.930.10">
    <property type="entry name" value="Mannitol-specific EII, Chain A"/>
    <property type="match status" value="1"/>
</dbReference>
<dbReference type="Proteomes" id="UP001341820">
    <property type="component" value="Unassembled WGS sequence"/>
</dbReference>
<dbReference type="Pfam" id="PF00359">
    <property type="entry name" value="PTS_EIIA_2"/>
    <property type="match status" value="1"/>
</dbReference>
<evidence type="ECO:0000256" key="11">
    <source>
        <dbReference type="ARBA" id="ARBA00030962"/>
    </source>
</evidence>
<dbReference type="EMBL" id="JAROAS010000067">
    <property type="protein sequence ID" value="MED4130451.1"/>
    <property type="molecule type" value="Genomic_DNA"/>
</dbReference>
<keyword evidence="8" id="KW-0418">Kinase</keyword>
<comment type="caution">
    <text evidence="13">The sequence shown here is derived from an EMBL/GenBank/DDBJ whole genome shotgun (WGS) entry which is preliminary data.</text>
</comment>
<keyword evidence="4" id="KW-0597">Phosphoprotein</keyword>
<dbReference type="InterPro" id="IPR002178">
    <property type="entry name" value="PTS_EIIA_type-2_dom"/>
</dbReference>
<evidence type="ECO:0000256" key="6">
    <source>
        <dbReference type="ARBA" id="ARBA00022679"/>
    </source>
</evidence>
<dbReference type="PANTHER" id="PTHR30181:SF2">
    <property type="entry name" value="PTS SYSTEM MANNITOL-SPECIFIC EIICBA COMPONENT"/>
    <property type="match status" value="1"/>
</dbReference>
<dbReference type="InterPro" id="IPR050893">
    <property type="entry name" value="Sugar_PTS"/>
</dbReference>
<dbReference type="PROSITE" id="PS51094">
    <property type="entry name" value="PTS_EIIA_TYPE_2"/>
    <property type="match status" value="1"/>
</dbReference>
<keyword evidence="3" id="KW-0813">Transport</keyword>
<proteinExistence type="predicted"/>
<accession>A0ABU6NQI0</accession>
<dbReference type="InterPro" id="IPR016152">
    <property type="entry name" value="PTrfase/Anion_transptr"/>
</dbReference>
<evidence type="ECO:0000256" key="7">
    <source>
        <dbReference type="ARBA" id="ARBA00022683"/>
    </source>
</evidence>
<dbReference type="PROSITE" id="PS00372">
    <property type="entry name" value="PTS_EIIA_TYPE_2_HIS"/>
    <property type="match status" value="1"/>
</dbReference>
<keyword evidence="7" id="KW-0598">Phosphotransferase system</keyword>
<evidence type="ECO:0000256" key="2">
    <source>
        <dbReference type="ARBA" id="ARBA00014783"/>
    </source>
</evidence>
<keyword evidence="14" id="KW-1185">Reference proteome</keyword>
<organism evidence="13 14">
    <name type="scientific">Shouchella miscanthi</name>
    <dbReference type="NCBI Taxonomy" id="2598861"/>
    <lineage>
        <taxon>Bacteria</taxon>
        <taxon>Bacillati</taxon>
        <taxon>Bacillota</taxon>
        <taxon>Bacilli</taxon>
        <taxon>Bacillales</taxon>
        <taxon>Bacillaceae</taxon>
        <taxon>Shouchella</taxon>
    </lineage>
</organism>
<reference evidence="13 14" key="1">
    <citation type="submission" date="2023-03" db="EMBL/GenBank/DDBJ databases">
        <title>Bacillus Genome Sequencing.</title>
        <authorList>
            <person name="Dunlap C."/>
        </authorList>
    </citation>
    <scope>NUCLEOTIDE SEQUENCE [LARGE SCALE GENOMIC DNA]</scope>
    <source>
        <strain evidence="13 14">B-4107</strain>
    </source>
</reference>
<dbReference type="PANTHER" id="PTHR30181">
    <property type="entry name" value="MANNITOL PERMEASE IIC COMPONENT"/>
    <property type="match status" value="1"/>
</dbReference>
<evidence type="ECO:0000256" key="8">
    <source>
        <dbReference type="ARBA" id="ARBA00022777"/>
    </source>
</evidence>
<evidence type="ECO:0000256" key="1">
    <source>
        <dbReference type="ARBA" id="ARBA00002434"/>
    </source>
</evidence>
<evidence type="ECO:0000313" key="13">
    <source>
        <dbReference type="EMBL" id="MED4130451.1"/>
    </source>
</evidence>
<comment type="function">
    <text evidence="1">The phosphoenolpyruvate-dependent sugar phosphotransferase system (sugar PTS), a major carbohydrate active transport system, catalyzes the phosphorylation of incoming sugar substrates concomitantly with their translocation across the cell membrane. The enzyme II CmtAB PTS system is involved in D-mannitol transport.</text>
</comment>
<protein>
    <recommendedName>
        <fullName evidence="2">Mannitol-specific phosphotransferase enzyme IIA component</fullName>
    </recommendedName>
    <alternativeName>
        <fullName evidence="10">EIIA</fullName>
    </alternativeName>
    <alternativeName>
        <fullName evidence="11">EIII</fullName>
    </alternativeName>
    <alternativeName>
        <fullName evidence="9">PTS system mannitol-specific EIIA component</fullName>
    </alternativeName>
</protein>
<evidence type="ECO:0000256" key="5">
    <source>
        <dbReference type="ARBA" id="ARBA00022597"/>
    </source>
</evidence>
<sequence>MMSILKEENIRLHVNVSSKEEAIRQAGEILAEQGYISETYIDKMFEREEVTSTYMGNLLAIPHGTEDARDEVRSSGLSIQLLEEEMDWNGNPVQLVIGIAGKGDEHLAILSQIAIACSEEENVRELLKAKSEKDVLDFFSEVAE</sequence>
<evidence type="ECO:0000256" key="9">
    <source>
        <dbReference type="ARBA" id="ARBA00029908"/>
    </source>
</evidence>
<evidence type="ECO:0000256" key="4">
    <source>
        <dbReference type="ARBA" id="ARBA00022553"/>
    </source>
</evidence>
<name>A0ABU6NQI0_9BACI</name>
<evidence type="ECO:0000313" key="14">
    <source>
        <dbReference type="Proteomes" id="UP001341820"/>
    </source>
</evidence>
<evidence type="ECO:0000256" key="10">
    <source>
        <dbReference type="ARBA" id="ARBA00030956"/>
    </source>
</evidence>
<evidence type="ECO:0000256" key="3">
    <source>
        <dbReference type="ARBA" id="ARBA00022448"/>
    </source>
</evidence>
<keyword evidence="6" id="KW-0808">Transferase</keyword>
<dbReference type="RefSeq" id="WP_035398266.1">
    <property type="nucleotide sequence ID" value="NZ_CP042163.1"/>
</dbReference>
<dbReference type="CDD" id="cd00211">
    <property type="entry name" value="PTS_IIA_fru"/>
    <property type="match status" value="1"/>
</dbReference>
<gene>
    <name evidence="13" type="ORF">P5F74_20270</name>
</gene>